<evidence type="ECO:0000256" key="2">
    <source>
        <dbReference type="SAM" id="SignalP"/>
    </source>
</evidence>
<keyword evidence="1 3" id="KW-0378">Hydrolase</keyword>
<sequence length="1190" mass="132973" precursor="true">MYLVSGNWCVTCVLRLARWSLLIAAVLLCPASFSSAADPFSESEILKVMQRANQYTVDNPYRESDRNWVRATWYSGVMEAYHATGDVEYLNQAGQWAEKHQWRLGEERSGFNRLFCAMTWAELYLLDPDPKKTTPTIDGLGADLPYAPEVGKVWYGHAPNPTDIERVYADALYAAPMFAMLNKATGDDKYLDYLNDAFWTVTDKILDENEDLYYRDPSYIGQESPNGKKIFWSRGNGWVFAGLPRVLKHLPKDAPNYDRYVDLYRRMAKSLASRQGDDGFWRANLDDPWHYTMPESSGTAFFTAGYAWGVREGILDQATYLPVIIRGWNALVSAIHPNGRLGWVQPIDAQPRPSHPQSTQEYAVGPLLTAGGQVYLLVRDGVITPSKIKAAILKQSEMLPPSAIKSDQLVARDHPLNKQINEFQKHQPSQDFTPTNLTRKDYLDVIAGQVLVMRQYQDDDGRIIDPVEGVEKYFTTPCYAHSVAVLAKAGYPIANDVVESGMKALDVALDDMANAKAAGGHGDFFTWPIVLAFELFDKTASQQRKDTWSTSLGQIVPESAYNVYRKPIDPSDHRGFYQTYGSDFANNWNLVNVAGEWGRVQHGFADPWYVDYCLTMQLANFSSFGMYSEHGDPLPYDLFSRHYLAGMLQRGYRSFAYTTYRDILWRGAWTSLFMQSPFGELPTGYRSSQHVWNEAEQAVIFEIYASAYAKVGRVTEAGAFKRAARLSLSSIKNWIRPDGSGYIVKNRYPIQAKHGYETYSVHTCYNMLACSMLAQAWQFAEDGIAEKPCPADVGGFVFEIPNFHKVFANAGGTYLEYDISGDQKYNPTGLLRIHLKDGNPQLGPSDGCAAFYSGKDQLFAVGPAWKSADGDWIKLAELTGQEPTVEVLDATVDQVRFKVSYRLDQNASGTFVGVTQANTVALNGTASWYSTGAAEIGKWFQRTFNGHDIYEVQSRTGMNSGCELKTTISGLKPNQQYAVGAVSGFRDDERWQVLCGLTPNKTDAVLSRGMTELTGDVARRSFYHPLIHQGRKPMGTAQASADGTIDVYTFIPADLVNSKRCWLAGFTCESVDSNANTNADRTVTASETFTVTPDEVLVENSVQGAGVSQLRIDYPMLVFDGEKKTDIQMDRHSVSLKLGGKGVRFEMLKPTDTELVRSGQKLNHRNGIVELLNCDVKGTTARYRIAPIRP</sequence>
<dbReference type="EC" id="3.2.1.172" evidence="3"/>
<dbReference type="Pfam" id="PF07470">
    <property type="entry name" value="Glyco_hydro_88"/>
    <property type="match status" value="1"/>
</dbReference>
<keyword evidence="3" id="KW-0326">Glycosidase</keyword>
<comment type="caution">
    <text evidence="3">The sequence shown here is derived from an EMBL/GenBank/DDBJ whole genome shotgun (WGS) entry which is preliminary data.</text>
</comment>
<dbReference type="OrthoDB" id="258246at2"/>
<accession>A0A5C5Z095</accession>
<dbReference type="InterPro" id="IPR012341">
    <property type="entry name" value="6hp_glycosidase-like_sf"/>
</dbReference>
<dbReference type="PANTHER" id="PTHR33886">
    <property type="entry name" value="UNSATURATED RHAMNOGALACTURONAN HYDROLASE (EUROFUNG)"/>
    <property type="match status" value="1"/>
</dbReference>
<name>A0A5C5Z095_9BACT</name>
<dbReference type="AlphaFoldDB" id="A0A5C5Z095"/>
<dbReference type="GO" id="GO:0005975">
    <property type="term" value="P:carbohydrate metabolic process"/>
    <property type="evidence" value="ECO:0007669"/>
    <property type="project" value="InterPro"/>
</dbReference>
<dbReference type="InterPro" id="IPR010905">
    <property type="entry name" value="Glyco_hydro_88"/>
</dbReference>
<dbReference type="InterPro" id="IPR008928">
    <property type="entry name" value="6-hairpin_glycosidase_sf"/>
</dbReference>
<dbReference type="InterPro" id="IPR052043">
    <property type="entry name" value="PolySaccharide_Degr_Enz"/>
</dbReference>
<feature type="chain" id="PRO_5022701887" evidence="2">
    <location>
        <begin position="37"/>
        <end position="1190"/>
    </location>
</feature>
<dbReference type="Gene3D" id="1.50.10.10">
    <property type="match status" value="1"/>
</dbReference>
<gene>
    <name evidence="3" type="primary">yesR</name>
    <name evidence="3" type="ORF">CA13_16700</name>
</gene>
<protein>
    <submittedName>
        <fullName evidence="3">Unsaturated rhamnogalacturonyl hydrolase YesR</fullName>
        <ecNumber evidence="3">3.2.1.172</ecNumber>
    </submittedName>
</protein>
<evidence type="ECO:0000313" key="4">
    <source>
        <dbReference type="Proteomes" id="UP000315010"/>
    </source>
</evidence>
<proteinExistence type="predicted"/>
<organism evidence="3 4">
    <name type="scientific">Novipirellula herctigrandis</name>
    <dbReference type="NCBI Taxonomy" id="2527986"/>
    <lineage>
        <taxon>Bacteria</taxon>
        <taxon>Pseudomonadati</taxon>
        <taxon>Planctomycetota</taxon>
        <taxon>Planctomycetia</taxon>
        <taxon>Pirellulales</taxon>
        <taxon>Pirellulaceae</taxon>
        <taxon>Novipirellula</taxon>
    </lineage>
</organism>
<keyword evidence="4" id="KW-1185">Reference proteome</keyword>
<evidence type="ECO:0000313" key="3">
    <source>
        <dbReference type="EMBL" id="TWT80257.1"/>
    </source>
</evidence>
<dbReference type="EMBL" id="SJPJ01000001">
    <property type="protein sequence ID" value="TWT80257.1"/>
    <property type="molecule type" value="Genomic_DNA"/>
</dbReference>
<dbReference type="Proteomes" id="UP000315010">
    <property type="component" value="Unassembled WGS sequence"/>
</dbReference>
<dbReference type="GO" id="GO:0102211">
    <property type="term" value="F:unsaturated rhamnogalacturonyl hydrolase activity"/>
    <property type="evidence" value="ECO:0007669"/>
    <property type="project" value="UniProtKB-EC"/>
</dbReference>
<dbReference type="SUPFAM" id="SSF48208">
    <property type="entry name" value="Six-hairpin glycosidases"/>
    <property type="match status" value="1"/>
</dbReference>
<dbReference type="PANTHER" id="PTHR33886:SF8">
    <property type="entry name" value="UNSATURATED RHAMNOGALACTURONAN HYDROLASE (EUROFUNG)"/>
    <property type="match status" value="1"/>
</dbReference>
<dbReference type="RefSeq" id="WP_146395314.1">
    <property type="nucleotide sequence ID" value="NZ_SJPJ01000001.1"/>
</dbReference>
<feature type="signal peptide" evidence="2">
    <location>
        <begin position="1"/>
        <end position="36"/>
    </location>
</feature>
<keyword evidence="2" id="KW-0732">Signal</keyword>
<reference evidence="3 4" key="1">
    <citation type="submission" date="2019-02" db="EMBL/GenBank/DDBJ databases">
        <title>Deep-cultivation of Planctomycetes and their phenomic and genomic characterization uncovers novel biology.</title>
        <authorList>
            <person name="Wiegand S."/>
            <person name="Jogler M."/>
            <person name="Boedeker C."/>
            <person name="Pinto D."/>
            <person name="Vollmers J."/>
            <person name="Rivas-Marin E."/>
            <person name="Kohn T."/>
            <person name="Peeters S.H."/>
            <person name="Heuer A."/>
            <person name="Rast P."/>
            <person name="Oberbeckmann S."/>
            <person name="Bunk B."/>
            <person name="Jeske O."/>
            <person name="Meyerdierks A."/>
            <person name="Storesund J.E."/>
            <person name="Kallscheuer N."/>
            <person name="Luecker S."/>
            <person name="Lage O.M."/>
            <person name="Pohl T."/>
            <person name="Merkel B.J."/>
            <person name="Hornburger P."/>
            <person name="Mueller R.-W."/>
            <person name="Bruemmer F."/>
            <person name="Labrenz M."/>
            <person name="Spormann A.M."/>
            <person name="Op Den Camp H."/>
            <person name="Overmann J."/>
            <person name="Amann R."/>
            <person name="Jetten M.S.M."/>
            <person name="Mascher T."/>
            <person name="Medema M.H."/>
            <person name="Devos D.P."/>
            <person name="Kaster A.-K."/>
            <person name="Ovreas L."/>
            <person name="Rohde M."/>
            <person name="Galperin M.Y."/>
            <person name="Jogler C."/>
        </authorList>
    </citation>
    <scope>NUCLEOTIDE SEQUENCE [LARGE SCALE GENOMIC DNA]</scope>
    <source>
        <strain evidence="3 4">CA13</strain>
    </source>
</reference>
<evidence type="ECO:0000256" key="1">
    <source>
        <dbReference type="ARBA" id="ARBA00022801"/>
    </source>
</evidence>